<keyword evidence="2" id="KW-1185">Reference proteome</keyword>
<sequence length="545" mass="62326">MKQISAAEAIELLKKGDNAKPLLTGYTITEPLAITEPFNSQPISDCKFQSVSITANAAISFSFNGCAFANGLELDGVTNDYFGVSSCTMGGTLTIKNCNILTLHIKGGTTNIHEVDFRGTKILHELMIRNVNHVSFDSKSSVEDRFLISERCGSLYFDGKFKQLEMGKCTPIKESIKAHFVGTFNSIKVVRCKRVELHFDKLDADETSLILNKESSLFFDSGKMKDVTIEGGHYLLMKFVAQTDIKLRVIKAKDSDAEKEKVSKEAQIDNLDLAAFIANEKNKLHFNNVDFRKVNLDSFDNYGFFQVNGSKIRDEILLTNTILRDANFNDVEFLKTCTINIRDSYLLKTTFTNVRWPSDYKIYPINNSPISDLDPAELKKLRESYRQLKLNYISSGNKFEALEFQKHEYDIHYEITKKDLGKNWRSWTLIGNFLIMWTHKYASVFSQSVLKPFAFLLGGHLVLFFFFLKVHSLGVEFGLDHPTCDAFWKGFGLYWTTMFPTHPFDIISFYSNQKVNIMGGLDTLMRIWSAYFIFYFISASRKYHL</sequence>
<dbReference type="AlphaFoldDB" id="A0A385SYZ3"/>
<proteinExistence type="predicted"/>
<evidence type="ECO:0000313" key="1">
    <source>
        <dbReference type="EMBL" id="AYB35305.1"/>
    </source>
</evidence>
<name>A0A385SYZ3_9BACT</name>
<dbReference type="RefSeq" id="WP_119758553.1">
    <property type="nucleotide sequence ID" value="NZ_CP032382.1"/>
</dbReference>
<dbReference type="Proteomes" id="UP000266183">
    <property type="component" value="Chromosome"/>
</dbReference>
<evidence type="ECO:0008006" key="3">
    <source>
        <dbReference type="Google" id="ProtNLM"/>
    </source>
</evidence>
<dbReference type="OrthoDB" id="5615355at2"/>
<evidence type="ECO:0000313" key="2">
    <source>
        <dbReference type="Proteomes" id="UP000266183"/>
    </source>
</evidence>
<dbReference type="KEGG" id="chk:D4L85_34065"/>
<reference evidence="2" key="1">
    <citation type="submission" date="2018-09" db="EMBL/GenBank/DDBJ databases">
        <title>Chryseolinea sp. KIS68-18 isolated from soil.</title>
        <authorList>
            <person name="Weon H.-Y."/>
            <person name="Kwon S.-W."/>
            <person name="Lee S.A."/>
        </authorList>
    </citation>
    <scope>NUCLEOTIDE SEQUENCE [LARGE SCALE GENOMIC DNA]</scope>
    <source>
        <strain evidence="2">KIS68-18</strain>
    </source>
</reference>
<protein>
    <recommendedName>
        <fullName evidence="3">Pentapeptide repeat-containing protein</fullName>
    </recommendedName>
</protein>
<dbReference type="EMBL" id="CP032382">
    <property type="protein sequence ID" value="AYB35305.1"/>
    <property type="molecule type" value="Genomic_DNA"/>
</dbReference>
<accession>A0A385SYZ3</accession>
<organism evidence="1 2">
    <name type="scientific">Chryseolinea soli</name>
    <dbReference type="NCBI Taxonomy" id="2321403"/>
    <lineage>
        <taxon>Bacteria</taxon>
        <taxon>Pseudomonadati</taxon>
        <taxon>Bacteroidota</taxon>
        <taxon>Cytophagia</taxon>
        <taxon>Cytophagales</taxon>
        <taxon>Fulvivirgaceae</taxon>
        <taxon>Chryseolinea</taxon>
    </lineage>
</organism>
<gene>
    <name evidence="1" type="ORF">D4L85_34065</name>
</gene>